<proteinExistence type="predicted"/>
<dbReference type="AlphaFoldDB" id="A0A117ML74"/>
<dbReference type="SUPFAM" id="SSF55154">
    <property type="entry name" value="CYTH-like phosphatases"/>
    <property type="match status" value="1"/>
</dbReference>
<accession>A0A117ML74</accession>
<gene>
    <name evidence="2" type="ORF">ADL15_46475</name>
</gene>
<reference evidence="2 3" key="1">
    <citation type="submission" date="2015-10" db="EMBL/GenBank/DDBJ databases">
        <authorList>
            <person name="Gilbert D.G."/>
        </authorList>
    </citation>
    <scope>NUCLEOTIDE SEQUENCE [LARGE SCALE GENOMIC DNA]</scope>
    <source>
        <strain evidence="2 3">NRRL B-16712</strain>
    </source>
</reference>
<evidence type="ECO:0000259" key="1">
    <source>
        <dbReference type="Pfam" id="PF09359"/>
    </source>
</evidence>
<comment type="caution">
    <text evidence="2">The sequence shown here is derived from an EMBL/GenBank/DDBJ whole genome shotgun (WGS) entry which is preliminary data.</text>
</comment>
<dbReference type="GO" id="GO:0006799">
    <property type="term" value="P:polyphosphate biosynthetic process"/>
    <property type="evidence" value="ECO:0007669"/>
    <property type="project" value="UniProtKB-ARBA"/>
</dbReference>
<name>A0A117ML74_9ACTN</name>
<dbReference type="EMBL" id="LLZH01000332">
    <property type="protein sequence ID" value="KUL23334.1"/>
    <property type="molecule type" value="Genomic_DNA"/>
</dbReference>
<protein>
    <submittedName>
        <fullName evidence="2">Molecular chaperone</fullName>
    </submittedName>
</protein>
<evidence type="ECO:0000313" key="2">
    <source>
        <dbReference type="EMBL" id="KUL23334.1"/>
    </source>
</evidence>
<dbReference type="Pfam" id="PF09359">
    <property type="entry name" value="VTC"/>
    <property type="match status" value="1"/>
</dbReference>
<organism evidence="2 3">
    <name type="scientific">Actinoplanes awajinensis subsp. mycoplanecinus</name>
    <dbReference type="NCBI Taxonomy" id="135947"/>
    <lineage>
        <taxon>Bacteria</taxon>
        <taxon>Bacillati</taxon>
        <taxon>Actinomycetota</taxon>
        <taxon>Actinomycetes</taxon>
        <taxon>Micromonosporales</taxon>
        <taxon>Micromonosporaceae</taxon>
        <taxon>Actinoplanes</taxon>
    </lineage>
</organism>
<keyword evidence="3" id="KW-1185">Reference proteome</keyword>
<dbReference type="OrthoDB" id="148766at2"/>
<dbReference type="InterPro" id="IPR042267">
    <property type="entry name" value="VTC_sf"/>
</dbReference>
<sequence>MITAFAPISLDHLVASAELLTRVDRKYLLPASVLPGLLAGLPPDVRALEIDGQRDFGYRSIYFDTAGLDSYLGAAHSRRRRFKVRIRTYAETGTHFVEVKTRGSRGTTIKERISYEGNGLDLGPDGRAHLERVLADAGIPVDGSAFRPVLITRYRRHTLYLPGTGSRVTVDTDLGWSLPDGTRIRMPDRAVLETKSGGAASEADRLLWRLHHRPCSISKYATGLAALRPDLPANRWQPVLRRHFSLEESS</sequence>
<feature type="domain" description="VTC" evidence="1">
    <location>
        <begin position="22"/>
        <end position="227"/>
    </location>
</feature>
<dbReference type="CDD" id="cd07750">
    <property type="entry name" value="PolyPPase_VTC_like"/>
    <property type="match status" value="1"/>
</dbReference>
<evidence type="ECO:0000313" key="3">
    <source>
        <dbReference type="Proteomes" id="UP000053244"/>
    </source>
</evidence>
<dbReference type="RefSeq" id="WP_067706438.1">
    <property type="nucleotide sequence ID" value="NZ_LLZH01000332.1"/>
</dbReference>
<dbReference type="Proteomes" id="UP000053244">
    <property type="component" value="Unassembled WGS sequence"/>
</dbReference>
<dbReference type="Gene3D" id="3.20.100.30">
    <property type="entry name" value="VTC, catalytic tunnel domain"/>
    <property type="match status" value="1"/>
</dbReference>
<dbReference type="InterPro" id="IPR018966">
    <property type="entry name" value="VTC_domain"/>
</dbReference>
<dbReference type="InterPro" id="IPR033469">
    <property type="entry name" value="CYTH-like_dom_sf"/>
</dbReference>